<protein>
    <submittedName>
        <fullName evidence="1">Uncharacterized protein</fullName>
    </submittedName>
</protein>
<keyword evidence="3" id="KW-1185">Reference proteome</keyword>
<name>V6LXP1_9EUKA</name>
<evidence type="ECO:0000313" key="1">
    <source>
        <dbReference type="EMBL" id="EST49402.1"/>
    </source>
</evidence>
<sequence>MSVVPTSLLELQLDFIVVPFDQKISSKFDKKLKELLVPKIDLTELIQQLSQIKKLPPRCVLFIKPHALVTVQALYNTAFQMVQKRGFPYLVISELAFDRLLDDAQRVNFQYFEQSAIVQGLDGKQIENNVRQILTNGHALPLENKSTASIQIFLMSIQDANHRYAPKFSDQLKSDKPIQLNMIVPATFHKGTNYYSPIQLLPQPCDDPTNPYFYINDCRYAYNYKEQVVQLPVPRLLINGFQLLPFSENIIKKNEELTKTASDLAWVYTQIENTLFVAVHALSQILSNGIIHVQYVSKLIQEQIQALKSGNVTKIDFQSFDFFFNPQQGKYTQVQNLDSFEEPNFDLIQISEGNLGSIQTFVQQTVICYQSSVEAITLGYLPDLRYDPDKLSPQLIQSDINYLQKSLEINVAEVEFTVFSFIKRILDNSSTDSRFIMDFDEMGSVLASNLRLILYKQFLSGYFNTNLEPNIQLYNYIKVQIKYMSPLDRYRIDSREFKYHYQRKYQQFVEQNYQDNTQKFDISLKSILYVFWVLEDPIAIRPVNQPELKDSVFLIQKNAVHFTSFDIISIFTQLLRINKKIRDKQQAIPHSKQQFNQYYVLNDETDSDDEGTMTIKDQIQQQRIAEDISNGKCVICSTLYNNYKEHIQSKAHKDKYLQALKHENLYEPLIQISKQFETKSLVKNQMSTICQLLSQRTNCDFSYTAQQLNKVLQNIGGTDLLIDIDDVPRTNSPTCRTEQFGKWREQVLKQRYNQFEEKLSLQQDSPLIELDTTTIACAWQIYEDATIQQNIKDALYNIIEEYGTDQEIANVKLLNAEPTKFQLPIAEKQKIIYDKTFTGLNEIIDHNELYAELIKITSQFKEEFTQDQNIPEVNNDSMASMTKDEFLIFQDYTKQQLQLILSPKSELKFEDLYFEFTQNLDTDSGRNTQDSIGIDEIKDAIDKYEINQNIKANSFTQVDQQIGLQKENILKDLIPEDIKKSLTPSSLVLPPIFVQNNKIGSSIDEMVSQVQKLDIQTSKKQQFKLPKKTNFKKLTQLCIDHYSDLQIINDFFDTEIDTFQLDYIIQDDIKIKYIPSNDSNNFNDDLIFNRVKHLTRCNTIPGPIMLFKYQLTPVLGSSDVFNSVLISQLPKDNPSRLLQQAPNTSDDQDFSQTFTQQPTLQPAVQPSLANSSPWNELVQNFDFSGEYPTFENTSLTALQAACALILTQTGPTALSGSSAFAFDAISAGITASTENGVDPEQLSVIYAAGAARIAQQTDYTEATVNSRTVQRRILGSGLFQ</sequence>
<dbReference type="AlphaFoldDB" id="V6LXP1"/>
<evidence type="ECO:0000313" key="3">
    <source>
        <dbReference type="Proteomes" id="UP000018208"/>
    </source>
</evidence>
<dbReference type="OrthoDB" id="10252410at2759"/>
<dbReference type="VEuPathDB" id="GiardiaDB:SS50377_20029"/>
<dbReference type="EMBL" id="AUWU02000001">
    <property type="protein sequence ID" value="KAH0576683.1"/>
    <property type="molecule type" value="Genomic_DNA"/>
</dbReference>
<dbReference type="Proteomes" id="UP000018208">
    <property type="component" value="Unassembled WGS sequence"/>
</dbReference>
<organism evidence="1">
    <name type="scientific">Spironucleus salmonicida</name>
    <dbReference type="NCBI Taxonomy" id="348837"/>
    <lineage>
        <taxon>Eukaryota</taxon>
        <taxon>Metamonada</taxon>
        <taxon>Diplomonadida</taxon>
        <taxon>Hexamitidae</taxon>
        <taxon>Hexamitinae</taxon>
        <taxon>Spironucleus</taxon>
    </lineage>
</organism>
<reference evidence="1 2" key="1">
    <citation type="journal article" date="2014" name="PLoS Genet.">
        <title>The Genome of Spironucleus salmonicida Highlights a Fish Pathogen Adapted to Fluctuating Environments.</title>
        <authorList>
            <person name="Xu F."/>
            <person name="Jerlstrom-Hultqvist J."/>
            <person name="Einarsson E."/>
            <person name="Astvaldsson A."/>
            <person name="Svard S.G."/>
            <person name="Andersson J.O."/>
        </authorList>
    </citation>
    <scope>NUCLEOTIDE SEQUENCE</scope>
    <source>
        <strain evidence="2">ATCC 50377</strain>
    </source>
</reference>
<gene>
    <name evidence="1" type="ORF">SS50377_10327</name>
    <name evidence="2" type="ORF">SS50377_20029</name>
</gene>
<accession>V6LXP1</accession>
<dbReference type="EMBL" id="KI545952">
    <property type="protein sequence ID" value="EST49402.1"/>
    <property type="molecule type" value="Genomic_DNA"/>
</dbReference>
<evidence type="ECO:0000313" key="2">
    <source>
        <dbReference type="EMBL" id="KAH0576683.1"/>
    </source>
</evidence>
<proteinExistence type="predicted"/>
<reference evidence="2" key="2">
    <citation type="submission" date="2020-12" db="EMBL/GenBank/DDBJ databases">
        <title>New Spironucleus salmonicida genome in near-complete chromosomes.</title>
        <authorList>
            <person name="Xu F."/>
            <person name="Kurt Z."/>
            <person name="Jimenez-Gonzalez A."/>
            <person name="Astvaldsson A."/>
            <person name="Andersson J.O."/>
            <person name="Svard S.G."/>
        </authorList>
    </citation>
    <scope>NUCLEOTIDE SEQUENCE</scope>
    <source>
        <strain evidence="2">ATCC 50377</strain>
    </source>
</reference>